<keyword evidence="9" id="KW-1185">Reference proteome</keyword>
<evidence type="ECO:0000256" key="6">
    <source>
        <dbReference type="SAM" id="MobiDB-lite"/>
    </source>
</evidence>
<reference evidence="9" key="1">
    <citation type="journal article" date="2018" name="Nat. Microbiol.">
        <title>Leveraging single-cell genomics to expand the fungal tree of life.</title>
        <authorList>
            <person name="Ahrendt S.R."/>
            <person name="Quandt C.A."/>
            <person name="Ciobanu D."/>
            <person name="Clum A."/>
            <person name="Salamov A."/>
            <person name="Andreopoulos B."/>
            <person name="Cheng J.F."/>
            <person name="Woyke T."/>
            <person name="Pelin A."/>
            <person name="Henrissat B."/>
            <person name="Reynolds N.K."/>
            <person name="Benny G.L."/>
            <person name="Smith M.E."/>
            <person name="James T.Y."/>
            <person name="Grigoriev I.V."/>
        </authorList>
    </citation>
    <scope>NUCLEOTIDE SEQUENCE [LARGE SCALE GENOMIC DNA]</scope>
    <source>
        <strain evidence="9">ATCC 52028</strain>
    </source>
</reference>
<dbReference type="STRING" id="1555241.A0A4P9XDB1"/>
<evidence type="ECO:0000313" key="9">
    <source>
        <dbReference type="Proteomes" id="UP000274922"/>
    </source>
</evidence>
<feature type="compositionally biased region" description="Basic and acidic residues" evidence="6">
    <location>
        <begin position="476"/>
        <end position="497"/>
    </location>
</feature>
<feature type="compositionally biased region" description="Basic and acidic residues" evidence="6">
    <location>
        <begin position="435"/>
        <end position="446"/>
    </location>
</feature>
<sequence length="504" mass="54699">MLYVLHELASGYVLFKSETQDIAPIQASVADLSLFGRQVTLVAFAPFKNAAHALENGMDISEGVVNPFLKAFLELNLPKDAKKGQLTLGVQEKTLASAIVGELGLECRCDGIVKEIVRGVRFHAAKLVPQAAGAAVGATGNALNQAQLGLGHAYSRAKVKFNVHRVDTMITQAISLLDTLDTDINTFTMRLREWYGWHFPELAKIVTQGPAYARVAAIVADKSTLGARPESIAQIREILEDDEARTQAVVDASKTSMGTELSVLDFQHLQIFTERVISLIGYRNNLVTYLDEKMGAVAPNVSALLGERIGARLIAHAGSLTNLAKMPASTVQILGAEKALFRALKTKSHTPKYGLLYHSSPITRASPRNKGRVARVLANKSSLASRLDCFLDTPTRVFGDVLREQVESRVRFLEEGGKVEKNSVGMKAAMATLSKSEKEDKTSSKDKKSKKRASADSDEAEAAAEDTKSSKKSKKSSAEKEEKAAKKSKSDKSEKSDKKKKSKA</sequence>
<dbReference type="AlphaFoldDB" id="A0A4P9XDB1"/>
<dbReference type="PROSITE" id="PS51358">
    <property type="entry name" value="NOP"/>
    <property type="match status" value="1"/>
</dbReference>
<evidence type="ECO:0000256" key="2">
    <source>
        <dbReference type="ARBA" id="ARBA00009211"/>
    </source>
</evidence>
<dbReference type="FunFam" id="1.10.246.90:FF:000001">
    <property type="entry name" value="Nucleolar protein 56"/>
    <property type="match status" value="1"/>
</dbReference>
<dbReference type="InterPro" id="IPR042239">
    <property type="entry name" value="Nop_C"/>
</dbReference>
<dbReference type="Proteomes" id="UP000274922">
    <property type="component" value="Unassembled WGS sequence"/>
</dbReference>
<evidence type="ECO:0000256" key="1">
    <source>
        <dbReference type="ARBA" id="ARBA00004604"/>
    </source>
</evidence>
<dbReference type="GO" id="GO:0031428">
    <property type="term" value="C:box C/D methylation guide snoRNP complex"/>
    <property type="evidence" value="ECO:0007669"/>
    <property type="project" value="InterPro"/>
</dbReference>
<dbReference type="InterPro" id="IPR012976">
    <property type="entry name" value="NOSIC"/>
</dbReference>
<gene>
    <name evidence="8" type="ORF">CXG81DRAFT_9837</name>
</gene>
<dbReference type="PANTHER" id="PTHR10894:SF0">
    <property type="entry name" value="NUCLEOLAR PROTEIN 56"/>
    <property type="match status" value="1"/>
</dbReference>
<dbReference type="InterPro" id="IPR012974">
    <property type="entry name" value="NOP58/56_N"/>
</dbReference>
<dbReference type="InterPro" id="IPR045056">
    <property type="entry name" value="Nop56/Nop58"/>
</dbReference>
<evidence type="ECO:0000313" key="8">
    <source>
        <dbReference type="EMBL" id="RKP03170.1"/>
    </source>
</evidence>
<dbReference type="GO" id="GO:0030515">
    <property type="term" value="F:snoRNA binding"/>
    <property type="evidence" value="ECO:0007669"/>
    <property type="project" value="InterPro"/>
</dbReference>
<evidence type="ECO:0000256" key="3">
    <source>
        <dbReference type="ARBA" id="ARBA00022517"/>
    </source>
</evidence>
<dbReference type="GO" id="GO:0032040">
    <property type="term" value="C:small-subunit processome"/>
    <property type="evidence" value="ECO:0007669"/>
    <property type="project" value="InterPro"/>
</dbReference>
<dbReference type="EMBL" id="ML014127">
    <property type="protein sequence ID" value="RKP03170.1"/>
    <property type="molecule type" value="Genomic_DNA"/>
</dbReference>
<protein>
    <recommendedName>
        <fullName evidence="5">Nucleolar protein 56</fullName>
    </recommendedName>
</protein>
<dbReference type="OrthoDB" id="6780543at2759"/>
<keyword evidence="3" id="KW-0690">Ribosome biogenesis</keyword>
<dbReference type="Pfam" id="PF08156">
    <property type="entry name" value="NOP5NT"/>
    <property type="match status" value="1"/>
</dbReference>
<dbReference type="Gene3D" id="1.10.287.4070">
    <property type="match status" value="1"/>
</dbReference>
<evidence type="ECO:0000259" key="7">
    <source>
        <dbReference type="PROSITE" id="PS51358"/>
    </source>
</evidence>
<dbReference type="PANTHER" id="PTHR10894">
    <property type="entry name" value="NUCLEOLAR PROTEIN 5 NUCLEOLAR PROTEIN NOP5 NOP58"/>
    <property type="match status" value="1"/>
</dbReference>
<dbReference type="InterPro" id="IPR036070">
    <property type="entry name" value="Nop_dom_sf"/>
</dbReference>
<accession>A0A4P9XDB1</accession>
<comment type="similarity">
    <text evidence="2">Belongs to the NOP5/NOP56 family.</text>
</comment>
<feature type="region of interest" description="Disordered" evidence="6">
    <location>
        <begin position="423"/>
        <end position="504"/>
    </location>
</feature>
<dbReference type="InterPro" id="IPR002687">
    <property type="entry name" value="Nop_dom"/>
</dbReference>
<dbReference type="SMART" id="SM00931">
    <property type="entry name" value="NOSIC"/>
    <property type="match status" value="1"/>
</dbReference>
<dbReference type="Pfam" id="PF01798">
    <property type="entry name" value="Nop"/>
    <property type="match status" value="1"/>
</dbReference>
<keyword evidence="4" id="KW-0539">Nucleus</keyword>
<feature type="domain" description="Nop" evidence="7">
    <location>
        <begin position="297"/>
        <end position="415"/>
    </location>
</feature>
<comment type="subcellular location">
    <subcellularLocation>
        <location evidence="1">Nucleus</location>
        <location evidence="1">Nucleolus</location>
    </subcellularLocation>
</comment>
<dbReference type="GO" id="GO:0042254">
    <property type="term" value="P:ribosome biogenesis"/>
    <property type="evidence" value="ECO:0007669"/>
    <property type="project" value="UniProtKB-KW"/>
</dbReference>
<name>A0A4P9XDB1_9FUNG</name>
<dbReference type="Gene3D" id="1.10.246.90">
    <property type="entry name" value="Nop domain"/>
    <property type="match status" value="1"/>
</dbReference>
<dbReference type="SUPFAM" id="SSF89124">
    <property type="entry name" value="Nop domain"/>
    <property type="match status" value="1"/>
</dbReference>
<evidence type="ECO:0000256" key="4">
    <source>
        <dbReference type="ARBA" id="ARBA00023242"/>
    </source>
</evidence>
<organism evidence="8 9">
    <name type="scientific">Caulochytrium protostelioides</name>
    <dbReference type="NCBI Taxonomy" id="1555241"/>
    <lineage>
        <taxon>Eukaryota</taxon>
        <taxon>Fungi</taxon>
        <taxon>Fungi incertae sedis</taxon>
        <taxon>Chytridiomycota</taxon>
        <taxon>Chytridiomycota incertae sedis</taxon>
        <taxon>Chytridiomycetes</taxon>
        <taxon>Caulochytriales</taxon>
        <taxon>Caulochytriaceae</taxon>
        <taxon>Caulochytrium</taxon>
    </lineage>
</organism>
<proteinExistence type="inferred from homology"/>
<evidence type="ECO:0000256" key="5">
    <source>
        <dbReference type="ARBA" id="ARBA00040742"/>
    </source>
</evidence>